<protein>
    <submittedName>
        <fullName evidence="2">F-box domain-containing protein</fullName>
    </submittedName>
</protein>
<organism evidence="1 2">
    <name type="scientific">Panagrellus redivivus</name>
    <name type="common">Microworm</name>
    <dbReference type="NCBI Taxonomy" id="6233"/>
    <lineage>
        <taxon>Eukaryota</taxon>
        <taxon>Metazoa</taxon>
        <taxon>Ecdysozoa</taxon>
        <taxon>Nematoda</taxon>
        <taxon>Chromadorea</taxon>
        <taxon>Rhabditida</taxon>
        <taxon>Tylenchina</taxon>
        <taxon>Panagrolaimomorpha</taxon>
        <taxon>Panagrolaimoidea</taxon>
        <taxon>Panagrolaimidae</taxon>
        <taxon>Panagrellus</taxon>
    </lineage>
</organism>
<accession>A0A7E4UQ18</accession>
<reference evidence="2" key="2">
    <citation type="submission" date="2020-10" db="UniProtKB">
        <authorList>
            <consortium name="WormBaseParasite"/>
        </authorList>
    </citation>
    <scope>IDENTIFICATION</scope>
</reference>
<evidence type="ECO:0000313" key="1">
    <source>
        <dbReference type="Proteomes" id="UP000492821"/>
    </source>
</evidence>
<evidence type="ECO:0000313" key="2">
    <source>
        <dbReference type="WBParaSite" id="Pan_g11431.t2"/>
    </source>
</evidence>
<reference evidence="1" key="1">
    <citation type="journal article" date="2013" name="Genetics">
        <title>The draft genome and transcriptome of Panagrellus redivivus are shaped by the harsh demands of a free-living lifestyle.</title>
        <authorList>
            <person name="Srinivasan J."/>
            <person name="Dillman A.R."/>
            <person name="Macchietto M.G."/>
            <person name="Heikkinen L."/>
            <person name="Lakso M."/>
            <person name="Fracchia K.M."/>
            <person name="Antoshechkin I."/>
            <person name="Mortazavi A."/>
            <person name="Wong G."/>
            <person name="Sternberg P.W."/>
        </authorList>
    </citation>
    <scope>NUCLEOTIDE SEQUENCE [LARGE SCALE GENOMIC DNA]</scope>
    <source>
        <strain evidence="1">MT8872</strain>
    </source>
</reference>
<proteinExistence type="predicted"/>
<dbReference type="AlphaFoldDB" id="A0A7E4UQ18"/>
<keyword evidence="1" id="KW-1185">Reference proteome</keyword>
<dbReference type="Proteomes" id="UP000492821">
    <property type="component" value="Unassembled WGS sequence"/>
</dbReference>
<dbReference type="WBParaSite" id="Pan_g11431.t2">
    <property type="protein sequence ID" value="Pan_g11431.t2"/>
    <property type="gene ID" value="Pan_g11431"/>
</dbReference>
<sequence>MPYPILTLPYPFAKRLCQLLSPSEVQELQIAAGHNVIDPLKPFVSSIQNYGLSLYGIATTDPHAINTCQAYLSSPGNVFSSTNLTNIRRDSVRYSVEVLLLLNMSNTALKNLNLRSQQIKTYLIDINSSHVTNDLLKNVARTTVGCEYLTVYDNRFDENVTFDTIVDNFPRLNTLILNYAYCGWLSDLTNARKNLNLILRFDSFETVFSFRPEELYDFIAKQGPKFCIYLSLESNDPAAIYKVMAYIDPRFQRGYSEKNGCNFALQDLQIAAGVNLINPLKPIVSSHKDFGVCFQGNPNDTTKCELFRNSNPYSYDVINIRESEQYLMKCKSVRLHEMSNTALERVNQNSLLIKTYEFEIEESRISNVFLNNLSKITVGSSRFGVHNSYFDEDVTFLTMLDCFPHLSSIVLNNAYFGWLNDLSGLEKRLQFIFMHDYFEKIFNFRPEELYDFVAKQGPGFRMLLYLETTDPAAIFKAKLFIDPRFQRVDPGGDSNFAVSIHYEHSGYKYHAEYFLPTSTP</sequence>
<name>A0A7E4UQ18_PANRE</name>